<dbReference type="Proteomes" id="UP000027730">
    <property type="component" value="Unassembled WGS sequence"/>
</dbReference>
<keyword evidence="10" id="KW-1185">Reference proteome</keyword>
<dbReference type="RefSeq" id="XP_013430911.1">
    <property type="nucleotide sequence ID" value="XM_013575457.1"/>
</dbReference>
<gene>
    <name evidence="9" type="ORF">M436DRAFT_38980</name>
</gene>
<dbReference type="InterPro" id="IPR028094">
    <property type="entry name" value="RTC4_C"/>
</dbReference>
<comment type="subcellular location">
    <subcellularLocation>
        <location evidence="3">Cytoplasm</location>
    </subcellularLocation>
    <subcellularLocation>
        <location evidence="2">Nucleus</location>
    </subcellularLocation>
</comment>
<sequence length="213" mass="23836">MNLRLQEKFCQAHKSRTADDVWLDRGYPKIDWSALRSRLDAHQDHIHAVLDGDYESPYYKQHAKVVTDIKNRSNTAAVASGRFTGLRAGYYGTKGEKIMAENIIQTFSDKLRSLSRTDPLMASGGASGGVSGYVHAILVPEMALGLIMEDMNCDRDKAQVILADSADIGELFNAEEDEKVPQVEIDLLETSRVNDDSEIIYATQKPRKQFRKA</sequence>
<evidence type="ECO:0000256" key="2">
    <source>
        <dbReference type="ARBA" id="ARBA00004123"/>
    </source>
</evidence>
<dbReference type="OrthoDB" id="128308at2759"/>
<dbReference type="InterPro" id="IPR039024">
    <property type="entry name" value="RTC4"/>
</dbReference>
<evidence type="ECO:0000313" key="10">
    <source>
        <dbReference type="Proteomes" id="UP000027730"/>
    </source>
</evidence>
<dbReference type="GeneID" id="25409115"/>
<dbReference type="EMBL" id="KL584703">
    <property type="protein sequence ID" value="KEQ77208.1"/>
    <property type="molecule type" value="Genomic_DNA"/>
</dbReference>
<dbReference type="SMART" id="SM01312">
    <property type="entry name" value="RTC4"/>
    <property type="match status" value="1"/>
</dbReference>
<feature type="domain" description="Restriction of telomere capping protein 4 C-terminal" evidence="8">
    <location>
        <begin position="49"/>
        <end position="175"/>
    </location>
</feature>
<protein>
    <recommendedName>
        <fullName evidence="5">Restriction of telomere capping protein 4</fullName>
    </recommendedName>
</protein>
<evidence type="ECO:0000256" key="3">
    <source>
        <dbReference type="ARBA" id="ARBA00004496"/>
    </source>
</evidence>
<dbReference type="Pfam" id="PF14474">
    <property type="entry name" value="RTC4"/>
    <property type="match status" value="1"/>
</dbReference>
<accession>A0A074WVL6</accession>
<name>A0A074WVL6_9PEZI</name>
<dbReference type="GO" id="GO:0005634">
    <property type="term" value="C:nucleus"/>
    <property type="evidence" value="ECO:0007669"/>
    <property type="project" value="UniProtKB-SubCell"/>
</dbReference>
<evidence type="ECO:0000256" key="6">
    <source>
        <dbReference type="ARBA" id="ARBA00022490"/>
    </source>
</evidence>
<evidence type="ECO:0000259" key="8">
    <source>
        <dbReference type="SMART" id="SM01312"/>
    </source>
</evidence>
<keyword evidence="6" id="KW-0963">Cytoplasm</keyword>
<comment type="function">
    <text evidence="1">May be involved in a process influencing telomere capping.</text>
</comment>
<dbReference type="HOGENOM" id="CLU_084508_0_0_1"/>
<proteinExistence type="inferred from homology"/>
<evidence type="ECO:0000256" key="4">
    <source>
        <dbReference type="ARBA" id="ARBA00009461"/>
    </source>
</evidence>
<organism evidence="9 10">
    <name type="scientific">Aureobasidium namibiae CBS 147.97</name>
    <dbReference type="NCBI Taxonomy" id="1043004"/>
    <lineage>
        <taxon>Eukaryota</taxon>
        <taxon>Fungi</taxon>
        <taxon>Dikarya</taxon>
        <taxon>Ascomycota</taxon>
        <taxon>Pezizomycotina</taxon>
        <taxon>Dothideomycetes</taxon>
        <taxon>Dothideomycetidae</taxon>
        <taxon>Dothideales</taxon>
        <taxon>Saccotheciaceae</taxon>
        <taxon>Aureobasidium</taxon>
    </lineage>
</organism>
<evidence type="ECO:0000256" key="5">
    <source>
        <dbReference type="ARBA" id="ARBA00015162"/>
    </source>
</evidence>
<comment type="similarity">
    <text evidence="4">Belongs to the RTC4 family.</text>
</comment>
<keyword evidence="7" id="KW-0539">Nucleus</keyword>
<evidence type="ECO:0000256" key="1">
    <source>
        <dbReference type="ARBA" id="ARBA00002738"/>
    </source>
</evidence>
<dbReference type="PANTHER" id="PTHR41391:SF1">
    <property type="entry name" value="RESTRICTION OF TELOMERE CAPPING PROTEIN 4"/>
    <property type="match status" value="1"/>
</dbReference>
<evidence type="ECO:0000256" key="7">
    <source>
        <dbReference type="ARBA" id="ARBA00023242"/>
    </source>
</evidence>
<dbReference type="AlphaFoldDB" id="A0A074WVL6"/>
<dbReference type="GO" id="GO:0005737">
    <property type="term" value="C:cytoplasm"/>
    <property type="evidence" value="ECO:0007669"/>
    <property type="project" value="UniProtKB-SubCell"/>
</dbReference>
<dbReference type="PANTHER" id="PTHR41391">
    <property type="entry name" value="RESTRICTION OF TELOMERE CAPPING PROTEIN 4"/>
    <property type="match status" value="1"/>
</dbReference>
<reference evidence="9 10" key="1">
    <citation type="journal article" date="2014" name="BMC Genomics">
        <title>Genome sequencing of four Aureobasidium pullulans varieties: biotechnological potential, stress tolerance, and description of new species.</title>
        <authorList>
            <person name="Gostin Ar C."/>
            <person name="Ohm R.A."/>
            <person name="Kogej T."/>
            <person name="Sonjak S."/>
            <person name="Turk M."/>
            <person name="Zajc J."/>
            <person name="Zalar P."/>
            <person name="Grube M."/>
            <person name="Sun H."/>
            <person name="Han J."/>
            <person name="Sharma A."/>
            <person name="Chiniquy J."/>
            <person name="Ngan C.Y."/>
            <person name="Lipzen A."/>
            <person name="Barry K."/>
            <person name="Grigoriev I.V."/>
            <person name="Gunde-Cimerman N."/>
        </authorList>
    </citation>
    <scope>NUCLEOTIDE SEQUENCE [LARGE SCALE GENOMIC DNA]</scope>
    <source>
        <strain evidence="9 10">CBS 147.97</strain>
    </source>
</reference>
<dbReference type="STRING" id="1043004.A0A074WVL6"/>
<evidence type="ECO:0000313" key="9">
    <source>
        <dbReference type="EMBL" id="KEQ77208.1"/>
    </source>
</evidence>